<dbReference type="InterPro" id="IPR011009">
    <property type="entry name" value="Kinase-like_dom_sf"/>
</dbReference>
<protein>
    <recommendedName>
        <fullName evidence="3">non-specific serine/threonine protein kinase</fullName>
        <ecNumber evidence="3">2.7.11.1</ecNumber>
    </recommendedName>
</protein>
<comment type="catalytic activity">
    <reaction evidence="13">
        <text>L-seryl-[protein] + ATP = O-phospho-L-seryl-[protein] + ADP + H(+)</text>
        <dbReference type="Rhea" id="RHEA:17989"/>
        <dbReference type="Rhea" id="RHEA-COMP:9863"/>
        <dbReference type="Rhea" id="RHEA-COMP:11604"/>
        <dbReference type="ChEBI" id="CHEBI:15378"/>
        <dbReference type="ChEBI" id="CHEBI:29999"/>
        <dbReference type="ChEBI" id="CHEBI:30616"/>
        <dbReference type="ChEBI" id="CHEBI:83421"/>
        <dbReference type="ChEBI" id="CHEBI:456216"/>
        <dbReference type="EC" id="2.7.11.1"/>
    </reaction>
</comment>
<evidence type="ECO:0000256" key="1">
    <source>
        <dbReference type="ARBA" id="ARBA00004370"/>
    </source>
</evidence>
<dbReference type="Pfam" id="PF00069">
    <property type="entry name" value="Pkinase"/>
    <property type="match status" value="1"/>
</dbReference>
<evidence type="ECO:0000256" key="3">
    <source>
        <dbReference type="ARBA" id="ARBA00012513"/>
    </source>
</evidence>
<organism evidence="18 19">
    <name type="scientific">Diploscapter pachys</name>
    <dbReference type="NCBI Taxonomy" id="2018661"/>
    <lineage>
        <taxon>Eukaryota</taxon>
        <taxon>Metazoa</taxon>
        <taxon>Ecdysozoa</taxon>
        <taxon>Nematoda</taxon>
        <taxon>Chromadorea</taxon>
        <taxon>Rhabditida</taxon>
        <taxon>Rhabditina</taxon>
        <taxon>Rhabditomorpha</taxon>
        <taxon>Rhabditoidea</taxon>
        <taxon>Rhabditidae</taxon>
        <taxon>Diploscapter</taxon>
    </lineage>
</organism>
<evidence type="ECO:0000313" key="19">
    <source>
        <dbReference type="Proteomes" id="UP000218231"/>
    </source>
</evidence>
<comment type="subcellular location">
    <subcellularLocation>
        <location evidence="1">Membrane</location>
    </subcellularLocation>
</comment>
<feature type="transmembrane region" description="Helical" evidence="15">
    <location>
        <begin position="192"/>
        <end position="209"/>
    </location>
</feature>
<proteinExistence type="inferred from homology"/>
<keyword evidence="6 14" id="KW-0812">Transmembrane</keyword>
<dbReference type="Pfam" id="PF00001">
    <property type="entry name" value="7tm_1"/>
    <property type="match status" value="1"/>
</dbReference>
<evidence type="ECO:0000256" key="4">
    <source>
        <dbReference type="ARBA" id="ARBA00022527"/>
    </source>
</evidence>
<feature type="domain" description="G-protein coupled receptors family 1 profile" evidence="17">
    <location>
        <begin position="51"/>
        <end position="272"/>
    </location>
</feature>
<dbReference type="GO" id="GO:0004674">
    <property type="term" value="F:protein serine/threonine kinase activity"/>
    <property type="evidence" value="ECO:0007669"/>
    <property type="project" value="UniProtKB-KW"/>
</dbReference>
<comment type="similarity">
    <text evidence="2">Belongs to the protein kinase superfamily. NEK Ser/Thr protein kinase family. NIMA subfamily.</text>
</comment>
<dbReference type="EC" id="2.7.11.1" evidence="3"/>
<dbReference type="SUPFAM" id="SSF56112">
    <property type="entry name" value="Protein kinase-like (PK-like)"/>
    <property type="match status" value="1"/>
</dbReference>
<dbReference type="Gene3D" id="1.10.510.10">
    <property type="entry name" value="Transferase(Phosphotransferase) domain 1"/>
    <property type="match status" value="1"/>
</dbReference>
<keyword evidence="14" id="KW-0807">Transducer</keyword>
<dbReference type="PRINTS" id="PR00237">
    <property type="entry name" value="GPCRRHODOPSN"/>
</dbReference>
<keyword evidence="11 15" id="KW-0472">Membrane</keyword>
<accession>A0A2A2KB52</accession>
<dbReference type="CDD" id="cd14993">
    <property type="entry name" value="7tmA_CCKR-like"/>
    <property type="match status" value="1"/>
</dbReference>
<evidence type="ECO:0000256" key="7">
    <source>
        <dbReference type="ARBA" id="ARBA00022741"/>
    </source>
</evidence>
<gene>
    <name evidence="18" type="ORF">WR25_07354</name>
</gene>
<keyword evidence="9" id="KW-0067">ATP-binding</keyword>
<feature type="transmembrane region" description="Helical" evidence="15">
    <location>
        <begin position="35"/>
        <end position="60"/>
    </location>
</feature>
<dbReference type="SUPFAM" id="SSF81321">
    <property type="entry name" value="Family A G protein-coupled receptor-like"/>
    <property type="match status" value="1"/>
</dbReference>
<keyword evidence="14" id="KW-0297">G-protein coupled receptor</keyword>
<dbReference type="PROSITE" id="PS00108">
    <property type="entry name" value="PROTEIN_KINASE_ST"/>
    <property type="match status" value="1"/>
</dbReference>
<dbReference type="InterPro" id="IPR000719">
    <property type="entry name" value="Prot_kinase_dom"/>
</dbReference>
<feature type="transmembrane region" description="Helical" evidence="15">
    <location>
        <begin position="152"/>
        <end position="172"/>
    </location>
</feature>
<keyword evidence="8" id="KW-0418">Kinase</keyword>
<comment type="catalytic activity">
    <reaction evidence="12">
        <text>L-threonyl-[protein] + ATP = O-phospho-L-threonyl-[protein] + ADP + H(+)</text>
        <dbReference type="Rhea" id="RHEA:46608"/>
        <dbReference type="Rhea" id="RHEA-COMP:11060"/>
        <dbReference type="Rhea" id="RHEA-COMP:11605"/>
        <dbReference type="ChEBI" id="CHEBI:15378"/>
        <dbReference type="ChEBI" id="CHEBI:30013"/>
        <dbReference type="ChEBI" id="CHEBI:30616"/>
        <dbReference type="ChEBI" id="CHEBI:61977"/>
        <dbReference type="ChEBI" id="CHEBI:456216"/>
        <dbReference type="EC" id="2.7.11.1"/>
    </reaction>
</comment>
<evidence type="ECO:0000313" key="18">
    <source>
        <dbReference type="EMBL" id="PAV71157.1"/>
    </source>
</evidence>
<feature type="transmembrane region" description="Helical" evidence="15">
    <location>
        <begin position="216"/>
        <end position="235"/>
    </location>
</feature>
<evidence type="ECO:0000256" key="10">
    <source>
        <dbReference type="ARBA" id="ARBA00022989"/>
    </source>
</evidence>
<dbReference type="InterPro" id="IPR051131">
    <property type="entry name" value="NEK_Ser/Thr_kinase_NIMA"/>
</dbReference>
<dbReference type="InterPro" id="IPR000276">
    <property type="entry name" value="GPCR_Rhodpsn"/>
</dbReference>
<feature type="transmembrane region" description="Helical" evidence="15">
    <location>
        <begin position="72"/>
        <end position="93"/>
    </location>
</feature>
<dbReference type="PROSITE" id="PS00237">
    <property type="entry name" value="G_PROTEIN_RECEP_F1_1"/>
    <property type="match status" value="1"/>
</dbReference>
<evidence type="ECO:0000256" key="11">
    <source>
        <dbReference type="ARBA" id="ARBA00023136"/>
    </source>
</evidence>
<dbReference type="PANTHER" id="PTHR44899">
    <property type="entry name" value="CAMK FAMILY PROTEIN KINASE"/>
    <property type="match status" value="1"/>
</dbReference>
<evidence type="ECO:0000256" key="8">
    <source>
        <dbReference type="ARBA" id="ARBA00022777"/>
    </source>
</evidence>
<name>A0A2A2KB52_9BILA</name>
<comment type="similarity">
    <text evidence="14">Belongs to the G-protein coupled receptor 1 family.</text>
</comment>
<feature type="transmembrane region" description="Helical" evidence="15">
    <location>
        <begin position="113"/>
        <end position="131"/>
    </location>
</feature>
<dbReference type="OrthoDB" id="248923at2759"/>
<keyword evidence="7" id="KW-0547">Nucleotide-binding</keyword>
<dbReference type="CDD" id="cd08215">
    <property type="entry name" value="STKc_Nek"/>
    <property type="match status" value="1"/>
</dbReference>
<evidence type="ECO:0000256" key="15">
    <source>
        <dbReference type="SAM" id="Phobius"/>
    </source>
</evidence>
<dbReference type="InterPro" id="IPR008271">
    <property type="entry name" value="Ser/Thr_kinase_AS"/>
</dbReference>
<evidence type="ECO:0000256" key="6">
    <source>
        <dbReference type="ARBA" id="ARBA00022692"/>
    </source>
</evidence>
<keyword evidence="19" id="KW-1185">Reference proteome</keyword>
<dbReference type="AlphaFoldDB" id="A0A2A2KB52"/>
<evidence type="ECO:0000256" key="9">
    <source>
        <dbReference type="ARBA" id="ARBA00022840"/>
    </source>
</evidence>
<dbReference type="STRING" id="2018661.A0A2A2KB52"/>
<dbReference type="PROSITE" id="PS50262">
    <property type="entry name" value="G_PROTEIN_RECEP_F1_2"/>
    <property type="match status" value="1"/>
</dbReference>
<keyword evidence="5" id="KW-0808">Transferase</keyword>
<dbReference type="PROSITE" id="PS50011">
    <property type="entry name" value="PROTEIN_KINASE_DOM"/>
    <property type="match status" value="1"/>
</dbReference>
<comment type="caution">
    <text evidence="18">The sequence shown here is derived from an EMBL/GenBank/DDBJ whole genome shotgun (WGS) entry which is preliminary data.</text>
</comment>
<keyword evidence="14" id="KW-0675">Receptor</keyword>
<evidence type="ECO:0000259" key="17">
    <source>
        <dbReference type="PROSITE" id="PS50262"/>
    </source>
</evidence>
<evidence type="ECO:0000259" key="16">
    <source>
        <dbReference type="PROSITE" id="PS50011"/>
    </source>
</evidence>
<feature type="domain" description="Protein kinase" evidence="16">
    <location>
        <begin position="257"/>
        <end position="558"/>
    </location>
</feature>
<evidence type="ECO:0000256" key="2">
    <source>
        <dbReference type="ARBA" id="ARBA00010886"/>
    </source>
</evidence>
<dbReference type="GO" id="GO:0016020">
    <property type="term" value="C:membrane"/>
    <property type="evidence" value="ECO:0007669"/>
    <property type="project" value="UniProtKB-SubCell"/>
</dbReference>
<dbReference type="EMBL" id="LIAE01009124">
    <property type="protein sequence ID" value="PAV71157.1"/>
    <property type="molecule type" value="Genomic_DNA"/>
</dbReference>
<evidence type="ECO:0000256" key="13">
    <source>
        <dbReference type="ARBA" id="ARBA00048679"/>
    </source>
</evidence>
<reference evidence="18 19" key="1">
    <citation type="journal article" date="2017" name="Curr. Biol.">
        <title>Genome architecture and evolution of a unichromosomal asexual nematode.</title>
        <authorList>
            <person name="Fradin H."/>
            <person name="Zegar C."/>
            <person name="Gutwein M."/>
            <person name="Lucas J."/>
            <person name="Kovtun M."/>
            <person name="Corcoran D."/>
            <person name="Baugh L.R."/>
            <person name="Kiontke K."/>
            <person name="Gunsalus K."/>
            <person name="Fitch D.H."/>
            <person name="Piano F."/>
        </authorList>
    </citation>
    <scope>NUCLEOTIDE SEQUENCE [LARGE SCALE GENOMIC DNA]</scope>
    <source>
        <strain evidence="18">PF1309</strain>
    </source>
</reference>
<dbReference type="InterPro" id="IPR017452">
    <property type="entry name" value="GPCR_Rhodpsn_7TM"/>
</dbReference>
<evidence type="ECO:0000256" key="14">
    <source>
        <dbReference type="RuleBase" id="RU000688"/>
    </source>
</evidence>
<dbReference type="GO" id="GO:0005524">
    <property type="term" value="F:ATP binding"/>
    <property type="evidence" value="ECO:0007669"/>
    <property type="project" value="UniProtKB-KW"/>
</dbReference>
<evidence type="ECO:0000256" key="5">
    <source>
        <dbReference type="ARBA" id="ARBA00022679"/>
    </source>
</evidence>
<evidence type="ECO:0000256" key="12">
    <source>
        <dbReference type="ARBA" id="ARBA00047899"/>
    </source>
</evidence>
<dbReference type="GO" id="GO:0004930">
    <property type="term" value="F:G protein-coupled receptor activity"/>
    <property type="evidence" value="ECO:0007669"/>
    <property type="project" value="UniProtKB-KW"/>
</dbReference>
<keyword evidence="10 15" id="KW-1133">Transmembrane helix</keyword>
<keyword evidence="4" id="KW-0723">Serine/threonine-protein kinase</keyword>
<dbReference type="Gene3D" id="1.20.1070.10">
    <property type="entry name" value="Rhodopsin 7-helix transmembrane proteins"/>
    <property type="match status" value="2"/>
</dbReference>
<dbReference type="PANTHER" id="PTHR44899:SF3">
    <property type="entry name" value="SERINE_THREONINE-PROTEIN KINASE NEK1"/>
    <property type="match status" value="1"/>
</dbReference>
<dbReference type="SMART" id="SM00220">
    <property type="entry name" value="S_TKc"/>
    <property type="match status" value="1"/>
</dbReference>
<sequence length="631" mass="71066">MPDLIDPQNMSPSNPDLFEFSKEEACNVKLTPGNVFLSTVLLICFIVSLIGNSIVIVVIICKRHRPRSITNFYLLNLAVADLLRTVVCIPSTLLSELTHCWLLGSIACKIIAYTQPVGVCASAYTLAVISVERYYAICLPLESRKWHTKKRALITISLVWIFSFVVNIGSLIIFDAFPTRLQITCDTTKGHLVDFIYQFYVTFAKIVLAKRKVTRMLIALVVVFAACWVPSYAWWLFIRAADLMGMDVWNSGLNSVLTILTYISSMANPVTYCFMNKSFRTSVFSCYKKTNSSNTKRRMTGLATALTLKENNKSRKSDKDRVQGIPLIKVILKTINLHGMSQAEEGAMRREVELLQKVQHPMIIGYYDFFTVENQLTIVMQYAEGGTMEKMITEQNGVHFQEPLVLNYFTQILIALNHMHSKQIVHRDLKPQNILLNRKKTMIKLSDFGISKELSTRSVASTVIGTPNYLSPEICEGRAYNQKSDMWSLGCVLYELLALKRAFDGENLPSIVMRITKCSYQPIGDHASAAAQHLVESLLQLNEKKRPDVKDLLTWPVVLPITLSIHLDLGRLQVPQPDKRKPSVVSRLRTTPVTLNMKSDKSKIGDFTSYSAAATMPIGSKSPPTEHSFGR</sequence>
<dbReference type="Proteomes" id="UP000218231">
    <property type="component" value="Unassembled WGS sequence"/>
</dbReference>